<proteinExistence type="predicted"/>
<name>A0A4Y2PKW6_ARAVE</name>
<protein>
    <submittedName>
        <fullName evidence="1">Uncharacterized protein</fullName>
    </submittedName>
</protein>
<gene>
    <name evidence="1" type="ORF">AVEN_18700_1</name>
</gene>
<evidence type="ECO:0000313" key="1">
    <source>
        <dbReference type="EMBL" id="GBN51150.1"/>
    </source>
</evidence>
<dbReference type="AlphaFoldDB" id="A0A4Y2PKW6"/>
<keyword evidence="2" id="KW-1185">Reference proteome</keyword>
<accession>A0A4Y2PKW6</accession>
<dbReference type="Proteomes" id="UP000499080">
    <property type="component" value="Unassembled WGS sequence"/>
</dbReference>
<comment type="caution">
    <text evidence="1">The sequence shown here is derived from an EMBL/GenBank/DDBJ whole genome shotgun (WGS) entry which is preliminary data.</text>
</comment>
<sequence length="130" mass="15209">MDVDSVNNRFSFIGGMTLAFRVRQIFPNETNFLSRRKSGHFESPDTNADVSLKPGLSWLFVSYWWFSENFAYFLRRLLDNKRTLNAKQDKCWRTSQRQTEATQVSSTTSYQALIATKTSQRRSKSATRYN</sequence>
<dbReference type="EMBL" id="BGPR01011407">
    <property type="protein sequence ID" value="GBN51150.1"/>
    <property type="molecule type" value="Genomic_DNA"/>
</dbReference>
<reference evidence="1 2" key="1">
    <citation type="journal article" date="2019" name="Sci. Rep.">
        <title>Orb-weaving spider Araneus ventricosus genome elucidates the spidroin gene catalogue.</title>
        <authorList>
            <person name="Kono N."/>
            <person name="Nakamura H."/>
            <person name="Ohtoshi R."/>
            <person name="Moran D.A.P."/>
            <person name="Shinohara A."/>
            <person name="Yoshida Y."/>
            <person name="Fujiwara M."/>
            <person name="Mori M."/>
            <person name="Tomita M."/>
            <person name="Arakawa K."/>
        </authorList>
    </citation>
    <scope>NUCLEOTIDE SEQUENCE [LARGE SCALE GENOMIC DNA]</scope>
</reference>
<evidence type="ECO:0000313" key="2">
    <source>
        <dbReference type="Proteomes" id="UP000499080"/>
    </source>
</evidence>
<organism evidence="1 2">
    <name type="scientific">Araneus ventricosus</name>
    <name type="common">Orbweaver spider</name>
    <name type="synonym">Epeira ventricosa</name>
    <dbReference type="NCBI Taxonomy" id="182803"/>
    <lineage>
        <taxon>Eukaryota</taxon>
        <taxon>Metazoa</taxon>
        <taxon>Ecdysozoa</taxon>
        <taxon>Arthropoda</taxon>
        <taxon>Chelicerata</taxon>
        <taxon>Arachnida</taxon>
        <taxon>Araneae</taxon>
        <taxon>Araneomorphae</taxon>
        <taxon>Entelegynae</taxon>
        <taxon>Araneoidea</taxon>
        <taxon>Araneidae</taxon>
        <taxon>Araneus</taxon>
    </lineage>
</organism>